<name>A0AAV9NIZ0_9EURO</name>
<dbReference type="Proteomes" id="UP001358417">
    <property type="component" value="Unassembled WGS sequence"/>
</dbReference>
<organism evidence="1 2">
    <name type="scientific">Exophiala bonariae</name>
    <dbReference type="NCBI Taxonomy" id="1690606"/>
    <lineage>
        <taxon>Eukaryota</taxon>
        <taxon>Fungi</taxon>
        <taxon>Dikarya</taxon>
        <taxon>Ascomycota</taxon>
        <taxon>Pezizomycotina</taxon>
        <taxon>Eurotiomycetes</taxon>
        <taxon>Chaetothyriomycetidae</taxon>
        <taxon>Chaetothyriales</taxon>
        <taxon>Herpotrichiellaceae</taxon>
        <taxon>Exophiala</taxon>
    </lineage>
</organism>
<dbReference type="GeneID" id="89979753"/>
<evidence type="ECO:0000313" key="2">
    <source>
        <dbReference type="Proteomes" id="UP001358417"/>
    </source>
</evidence>
<keyword evidence="2" id="KW-1185">Reference proteome</keyword>
<protein>
    <submittedName>
        <fullName evidence="1">Uncharacterized protein</fullName>
    </submittedName>
</protein>
<dbReference type="EMBL" id="JAVRRD010000006">
    <property type="protein sequence ID" value="KAK5057603.1"/>
    <property type="molecule type" value="Genomic_DNA"/>
</dbReference>
<sequence length="178" mass="19072">MAPIDNLKAKGSEVSIHARAALNFIDAVNEAITFPSGNQYTRLHDIMVSDAKIESAPSSLKAAPEQSLINTLGEQLNTLEGMKGLFKDLGVMVEKVVDGGKETVMFGHAIGQAHSGLEFKDDRVILVQTTDSENDVTTSDAQGSDETRAGLPRIVYVKEFVDSAYLKSFLGTVMGGPN</sequence>
<dbReference type="RefSeq" id="XP_064708721.1">
    <property type="nucleotide sequence ID" value="XM_064855132.1"/>
</dbReference>
<accession>A0AAV9NIZ0</accession>
<evidence type="ECO:0000313" key="1">
    <source>
        <dbReference type="EMBL" id="KAK5057603.1"/>
    </source>
</evidence>
<comment type="caution">
    <text evidence="1">The sequence shown here is derived from an EMBL/GenBank/DDBJ whole genome shotgun (WGS) entry which is preliminary data.</text>
</comment>
<gene>
    <name evidence="1" type="ORF">LTR84_011603</name>
</gene>
<dbReference type="AlphaFoldDB" id="A0AAV9NIZ0"/>
<reference evidence="1 2" key="1">
    <citation type="submission" date="2023-08" db="EMBL/GenBank/DDBJ databases">
        <title>Black Yeasts Isolated from many extreme environments.</title>
        <authorList>
            <person name="Coleine C."/>
            <person name="Stajich J.E."/>
            <person name="Selbmann L."/>
        </authorList>
    </citation>
    <scope>NUCLEOTIDE SEQUENCE [LARGE SCALE GENOMIC DNA]</scope>
    <source>
        <strain evidence="1 2">CCFEE 5792</strain>
    </source>
</reference>
<proteinExistence type="predicted"/>